<evidence type="ECO:0000256" key="7">
    <source>
        <dbReference type="ARBA" id="ARBA00022827"/>
    </source>
</evidence>
<dbReference type="Pfam" id="PF00175">
    <property type="entry name" value="NAD_binding_1"/>
    <property type="match status" value="1"/>
</dbReference>
<dbReference type="RefSeq" id="WP_202687789.1">
    <property type="nucleotide sequence ID" value="NZ_JAESVN010000002.1"/>
</dbReference>
<dbReference type="Gene3D" id="2.40.30.10">
    <property type="entry name" value="Translation factors"/>
    <property type="match status" value="1"/>
</dbReference>
<dbReference type="EMBL" id="JAESVN010000002">
    <property type="protein sequence ID" value="MBL4916995.1"/>
    <property type="molecule type" value="Genomic_DNA"/>
</dbReference>
<keyword evidence="8 13" id="KW-1133">Transmembrane helix</keyword>
<feature type="transmembrane region" description="Helical" evidence="13">
    <location>
        <begin position="69"/>
        <end position="91"/>
    </location>
</feature>
<dbReference type="SUPFAM" id="SSF52343">
    <property type="entry name" value="Ferredoxin reductase-like, C-terminal NADP-linked domain"/>
    <property type="match status" value="1"/>
</dbReference>
<keyword evidence="7" id="KW-0274">FAD</keyword>
<evidence type="ECO:0000313" key="16">
    <source>
        <dbReference type="Proteomes" id="UP000648908"/>
    </source>
</evidence>
<evidence type="ECO:0000256" key="10">
    <source>
        <dbReference type="ARBA" id="ARBA00023004"/>
    </source>
</evidence>
<keyword evidence="5" id="KW-0001">2Fe-2S</keyword>
<proteinExistence type="predicted"/>
<evidence type="ECO:0000256" key="3">
    <source>
        <dbReference type="ARBA" id="ARBA00022630"/>
    </source>
</evidence>
<comment type="cofactor">
    <cofactor evidence="1">
        <name>FAD</name>
        <dbReference type="ChEBI" id="CHEBI:57692"/>
    </cofactor>
</comment>
<keyword evidence="3" id="KW-0285">Flavoprotein</keyword>
<gene>
    <name evidence="15" type="ORF">JL811_07135</name>
</gene>
<evidence type="ECO:0000256" key="13">
    <source>
        <dbReference type="SAM" id="Phobius"/>
    </source>
</evidence>
<keyword evidence="12 13" id="KW-0472">Membrane</keyword>
<dbReference type="InterPro" id="IPR050415">
    <property type="entry name" value="MRET"/>
</dbReference>
<keyword evidence="4 13" id="KW-0812">Transmembrane</keyword>
<keyword evidence="6" id="KW-0479">Metal-binding</keyword>
<evidence type="ECO:0000256" key="2">
    <source>
        <dbReference type="ARBA" id="ARBA00004141"/>
    </source>
</evidence>
<feature type="transmembrane region" description="Helical" evidence="13">
    <location>
        <begin position="144"/>
        <end position="165"/>
    </location>
</feature>
<evidence type="ECO:0000256" key="11">
    <source>
        <dbReference type="ARBA" id="ARBA00023014"/>
    </source>
</evidence>
<dbReference type="SUPFAM" id="SSF63380">
    <property type="entry name" value="Riboflavin synthase domain-like"/>
    <property type="match status" value="1"/>
</dbReference>
<reference evidence="15" key="1">
    <citation type="submission" date="2021-01" db="EMBL/GenBank/DDBJ databases">
        <title>Tabrizicola alba sp. nov. a motile alkaliphilic bacterium isolated from a soda lake.</title>
        <authorList>
            <person name="Szuroczki S."/>
            <person name="Abbaszade G."/>
            <person name="Schumann P."/>
            <person name="Toth E."/>
        </authorList>
    </citation>
    <scope>NUCLEOTIDE SEQUENCE</scope>
    <source>
        <strain evidence="15">DMG-N-6</strain>
    </source>
</reference>
<sequence>MDARPRPDDSAAPAPADGSAAARFIRPADRPLAVMLRAGFWLTVGFGGIALPFAVLLTGSARPPPVGLLWDFAMGCGFAALAIAAMQFALTGRIKALTGPFGADIVYVFHRYLSWGVLGLMLLHFAVLYIWYQPALGELNPLTARWELTMGRVALVCFGLLIVTSELRKWLRLDYHWWRILHLALAVTGFVAAISHVLGVGNYSSMENALALWLGVTLVWLGFLIWSRLLRPVVQTRNPWRITANEVERGGVRTLTLRPEGRALQDWKPGQFAWLSVGHSPWAMRENPFTISTAPDHGPEISFSIKPLGDDSARLAKTTPGSLAYVDGPFGTFSVDRELDAAGFVMIAGGVGITPVMSNLHALRSRRDPRPVILIYANPELNDASFREELDSIARDIDLTVIHVPEEPPEDWQGESGRVDKALLTRNLPGVTRDWPHMLCGPPPMIAAASAALRDLGVPARRISFEIFELV</sequence>
<evidence type="ECO:0000313" key="15">
    <source>
        <dbReference type="EMBL" id="MBL4916995.1"/>
    </source>
</evidence>
<evidence type="ECO:0000256" key="8">
    <source>
        <dbReference type="ARBA" id="ARBA00022989"/>
    </source>
</evidence>
<name>A0A8K0XZD0_9RHOB</name>
<evidence type="ECO:0000256" key="9">
    <source>
        <dbReference type="ARBA" id="ARBA00023002"/>
    </source>
</evidence>
<dbReference type="InterPro" id="IPR039261">
    <property type="entry name" value="FNR_nucleotide-bd"/>
</dbReference>
<protein>
    <submittedName>
        <fullName evidence="15">Ferric reductase-like transmembrane domain-containing protein</fullName>
    </submittedName>
</protein>
<comment type="subcellular location">
    <subcellularLocation>
        <location evidence="2">Membrane</location>
        <topology evidence="2">Multi-pass membrane protein</topology>
    </subcellularLocation>
</comment>
<keyword evidence="9" id="KW-0560">Oxidoreductase</keyword>
<dbReference type="AlphaFoldDB" id="A0A8K0XZD0"/>
<dbReference type="PRINTS" id="PR00406">
    <property type="entry name" value="CYTB5RDTASE"/>
</dbReference>
<dbReference type="InterPro" id="IPR013130">
    <property type="entry name" value="Fe3_Rdtase_TM_dom"/>
</dbReference>
<keyword evidence="16" id="KW-1185">Reference proteome</keyword>
<accession>A0A8K0XZD0</accession>
<dbReference type="Pfam" id="PF01794">
    <property type="entry name" value="Ferric_reduct"/>
    <property type="match status" value="1"/>
</dbReference>
<dbReference type="GO" id="GO:0016020">
    <property type="term" value="C:membrane"/>
    <property type="evidence" value="ECO:0007669"/>
    <property type="project" value="UniProtKB-SubCell"/>
</dbReference>
<organism evidence="15 16">
    <name type="scientific">Szabonella alba</name>
    <dbReference type="NCBI Taxonomy" id="2804194"/>
    <lineage>
        <taxon>Bacteria</taxon>
        <taxon>Pseudomonadati</taxon>
        <taxon>Pseudomonadota</taxon>
        <taxon>Alphaproteobacteria</taxon>
        <taxon>Rhodobacterales</taxon>
        <taxon>Paracoccaceae</taxon>
        <taxon>Szabonella</taxon>
    </lineage>
</organism>
<evidence type="ECO:0000256" key="6">
    <source>
        <dbReference type="ARBA" id="ARBA00022723"/>
    </source>
</evidence>
<keyword evidence="10" id="KW-0408">Iron</keyword>
<dbReference type="Proteomes" id="UP000648908">
    <property type="component" value="Unassembled WGS sequence"/>
</dbReference>
<dbReference type="GO" id="GO:0050660">
    <property type="term" value="F:flavin adenine dinucleotide binding"/>
    <property type="evidence" value="ECO:0007669"/>
    <property type="project" value="TreeGrafter"/>
</dbReference>
<dbReference type="GO" id="GO:0016491">
    <property type="term" value="F:oxidoreductase activity"/>
    <property type="evidence" value="ECO:0007669"/>
    <property type="project" value="UniProtKB-KW"/>
</dbReference>
<dbReference type="InterPro" id="IPR017927">
    <property type="entry name" value="FAD-bd_FR_type"/>
</dbReference>
<feature type="transmembrane region" description="Helical" evidence="13">
    <location>
        <begin position="210"/>
        <end position="230"/>
    </location>
</feature>
<evidence type="ECO:0000256" key="12">
    <source>
        <dbReference type="ARBA" id="ARBA00023136"/>
    </source>
</evidence>
<evidence type="ECO:0000256" key="4">
    <source>
        <dbReference type="ARBA" id="ARBA00022692"/>
    </source>
</evidence>
<comment type="caution">
    <text evidence="15">The sequence shown here is derived from an EMBL/GenBank/DDBJ whole genome shotgun (WGS) entry which is preliminary data.</text>
</comment>
<dbReference type="PANTHER" id="PTHR47354">
    <property type="entry name" value="NADH OXIDOREDUCTASE HCR"/>
    <property type="match status" value="1"/>
</dbReference>
<evidence type="ECO:0000259" key="14">
    <source>
        <dbReference type="PROSITE" id="PS51384"/>
    </source>
</evidence>
<dbReference type="GO" id="GO:0051537">
    <property type="term" value="F:2 iron, 2 sulfur cluster binding"/>
    <property type="evidence" value="ECO:0007669"/>
    <property type="project" value="UniProtKB-KW"/>
</dbReference>
<keyword evidence="11" id="KW-0411">Iron-sulfur</keyword>
<dbReference type="Gene3D" id="3.40.50.80">
    <property type="entry name" value="Nucleotide-binding domain of ferredoxin-NADP reductase (FNR) module"/>
    <property type="match status" value="1"/>
</dbReference>
<dbReference type="CDD" id="cd06198">
    <property type="entry name" value="FNR_like_3"/>
    <property type="match status" value="1"/>
</dbReference>
<evidence type="ECO:0000256" key="1">
    <source>
        <dbReference type="ARBA" id="ARBA00001974"/>
    </source>
</evidence>
<feature type="transmembrane region" description="Helical" evidence="13">
    <location>
        <begin position="112"/>
        <end position="132"/>
    </location>
</feature>
<dbReference type="InterPro" id="IPR017938">
    <property type="entry name" value="Riboflavin_synthase-like_b-brl"/>
</dbReference>
<dbReference type="InterPro" id="IPR001433">
    <property type="entry name" value="OxRdtase_FAD/NAD-bd"/>
</dbReference>
<dbReference type="PROSITE" id="PS51384">
    <property type="entry name" value="FAD_FR"/>
    <property type="match status" value="1"/>
</dbReference>
<feature type="transmembrane region" description="Helical" evidence="13">
    <location>
        <begin position="177"/>
        <end position="198"/>
    </location>
</feature>
<evidence type="ECO:0000256" key="5">
    <source>
        <dbReference type="ARBA" id="ARBA00022714"/>
    </source>
</evidence>
<dbReference type="PANTHER" id="PTHR47354:SF8">
    <property type="entry name" value="1,2-PHENYLACETYL-COA EPOXIDASE, SUBUNIT E"/>
    <property type="match status" value="1"/>
</dbReference>
<feature type="domain" description="FAD-binding FR-type" evidence="14">
    <location>
        <begin position="235"/>
        <end position="336"/>
    </location>
</feature>
<feature type="transmembrane region" description="Helical" evidence="13">
    <location>
        <begin position="34"/>
        <end position="57"/>
    </location>
</feature>
<dbReference type="GO" id="GO:0046872">
    <property type="term" value="F:metal ion binding"/>
    <property type="evidence" value="ECO:0007669"/>
    <property type="project" value="UniProtKB-KW"/>
</dbReference>